<reference evidence="3 4" key="1">
    <citation type="submission" date="2024-10" db="EMBL/GenBank/DDBJ databases">
        <authorList>
            <person name="Yang X.-N."/>
        </authorList>
    </citation>
    <scope>NUCLEOTIDE SEQUENCE [LARGE SCALE GENOMIC DNA]</scope>
    <source>
        <strain evidence="3 4">CAU 1059</strain>
    </source>
</reference>
<dbReference type="SMART" id="SM00418">
    <property type="entry name" value="HTH_ARSR"/>
    <property type="match status" value="1"/>
</dbReference>
<dbReference type="PROSITE" id="PS50987">
    <property type="entry name" value="HTH_ARSR_2"/>
    <property type="match status" value="1"/>
</dbReference>
<organism evidence="3 4">
    <name type="scientific">Roseovarius aquimarinus</name>
    <dbReference type="NCBI Taxonomy" id="1229156"/>
    <lineage>
        <taxon>Bacteria</taxon>
        <taxon>Pseudomonadati</taxon>
        <taxon>Pseudomonadota</taxon>
        <taxon>Alphaproteobacteria</taxon>
        <taxon>Rhodobacterales</taxon>
        <taxon>Roseobacteraceae</taxon>
        <taxon>Roseovarius</taxon>
    </lineage>
</organism>
<comment type="caution">
    <text evidence="3">The sequence shown here is derived from an EMBL/GenBank/DDBJ whole genome shotgun (WGS) entry which is preliminary data.</text>
</comment>
<accession>A0ABW7I691</accession>
<dbReference type="SUPFAM" id="SSF46785">
    <property type="entry name" value="Winged helix' DNA-binding domain"/>
    <property type="match status" value="1"/>
</dbReference>
<dbReference type="CDD" id="cd00090">
    <property type="entry name" value="HTH_ARSR"/>
    <property type="match status" value="1"/>
</dbReference>
<dbReference type="Gene3D" id="1.10.10.10">
    <property type="entry name" value="Winged helix-like DNA-binding domain superfamily/Winged helix DNA-binding domain"/>
    <property type="match status" value="1"/>
</dbReference>
<dbReference type="Gene3D" id="3.40.50.2300">
    <property type="match status" value="1"/>
</dbReference>
<dbReference type="InterPro" id="IPR036388">
    <property type="entry name" value="WH-like_DNA-bd_sf"/>
</dbReference>
<evidence type="ECO:0000256" key="1">
    <source>
        <dbReference type="ARBA" id="ARBA00022849"/>
    </source>
</evidence>
<dbReference type="InterPro" id="IPR023485">
    <property type="entry name" value="Ptyr_pPase"/>
</dbReference>
<evidence type="ECO:0000313" key="4">
    <source>
        <dbReference type="Proteomes" id="UP001607157"/>
    </source>
</evidence>
<sequence>MENILTDRLACLSHPQRMAVFRLLMRRCPDALPAGEIANVLALKPSTASVYLSALTQAGLIAQRRSGTRLLYSVDLGAARAVVAGLFEDCCRGRADLCPPSLDALEPKADARSDTRFNVLFICSGNSARSIMAETILREFGADRFNAYSAGTAPRSMLDPFAVEMLHMKGHDITPLRSKNVTEFQTPGAPQMDFVFTVCDRAANEDCPPWPGQPVSGHWGLPDPVRATGTEAERRLAFQQTYGALRNRIAAFTALPLDQLSRAALQRRIDAIGMDTAIEG</sequence>
<dbReference type="Proteomes" id="UP001607157">
    <property type="component" value="Unassembled WGS sequence"/>
</dbReference>
<gene>
    <name evidence="3" type="ORF">ACGRVM_06405</name>
</gene>
<dbReference type="EMBL" id="JBIHMM010000001">
    <property type="protein sequence ID" value="MFH0253515.1"/>
    <property type="molecule type" value="Genomic_DNA"/>
</dbReference>
<dbReference type="RefSeq" id="WP_377167364.1">
    <property type="nucleotide sequence ID" value="NZ_JBHTJC010000001.1"/>
</dbReference>
<dbReference type="SMART" id="SM00226">
    <property type="entry name" value="LMWPc"/>
    <property type="match status" value="1"/>
</dbReference>
<protein>
    <submittedName>
        <fullName evidence="3">Helix-turn-helix domain-containing protein</fullName>
    </submittedName>
</protein>
<dbReference type="PANTHER" id="PTHR43428:SF1">
    <property type="entry name" value="ARSENATE REDUCTASE"/>
    <property type="match status" value="1"/>
</dbReference>
<dbReference type="Pfam" id="PF12840">
    <property type="entry name" value="HTH_20"/>
    <property type="match status" value="1"/>
</dbReference>
<dbReference type="CDD" id="cd16345">
    <property type="entry name" value="LMWP_ArsC"/>
    <property type="match status" value="1"/>
</dbReference>
<dbReference type="InterPro" id="IPR001845">
    <property type="entry name" value="HTH_ArsR_DNA-bd_dom"/>
</dbReference>
<name>A0ABW7I691_9RHOB</name>
<dbReference type="InterPro" id="IPR011991">
    <property type="entry name" value="ArsR-like_HTH"/>
</dbReference>
<keyword evidence="4" id="KW-1185">Reference proteome</keyword>
<evidence type="ECO:0000313" key="3">
    <source>
        <dbReference type="EMBL" id="MFH0253515.1"/>
    </source>
</evidence>
<dbReference type="InterPro" id="IPR036196">
    <property type="entry name" value="Ptyr_pPase_sf"/>
</dbReference>
<keyword evidence="1" id="KW-0059">Arsenical resistance</keyword>
<evidence type="ECO:0000259" key="2">
    <source>
        <dbReference type="PROSITE" id="PS50987"/>
    </source>
</evidence>
<dbReference type="SUPFAM" id="SSF52788">
    <property type="entry name" value="Phosphotyrosine protein phosphatases I"/>
    <property type="match status" value="1"/>
</dbReference>
<feature type="domain" description="HTH arsR-type" evidence="2">
    <location>
        <begin position="1"/>
        <end position="94"/>
    </location>
</feature>
<proteinExistence type="predicted"/>
<dbReference type="Pfam" id="PF01451">
    <property type="entry name" value="LMWPc"/>
    <property type="match status" value="1"/>
</dbReference>
<dbReference type="PANTHER" id="PTHR43428">
    <property type="entry name" value="ARSENATE REDUCTASE"/>
    <property type="match status" value="1"/>
</dbReference>
<dbReference type="InterPro" id="IPR036390">
    <property type="entry name" value="WH_DNA-bd_sf"/>
</dbReference>